<organism evidence="1 2">
    <name type="scientific">Drosophila simulans</name>
    <name type="common">Fruit fly</name>
    <dbReference type="NCBI Taxonomy" id="7240"/>
    <lineage>
        <taxon>Eukaryota</taxon>
        <taxon>Metazoa</taxon>
        <taxon>Ecdysozoa</taxon>
        <taxon>Arthropoda</taxon>
        <taxon>Hexapoda</taxon>
        <taxon>Insecta</taxon>
        <taxon>Pterygota</taxon>
        <taxon>Neoptera</taxon>
        <taxon>Endopterygota</taxon>
        <taxon>Diptera</taxon>
        <taxon>Brachycera</taxon>
        <taxon>Muscomorpha</taxon>
        <taxon>Ephydroidea</taxon>
        <taxon>Drosophilidae</taxon>
        <taxon>Drosophila</taxon>
        <taxon>Sophophora</taxon>
    </lineage>
</organism>
<gene>
    <name evidence="1" type="primary">Dsim\GD19667</name>
    <name evidence="1" type="ORF">Dsim_GD19667</name>
</gene>
<dbReference type="HOGENOM" id="CLU_1628805_0_0_1"/>
<dbReference type="Proteomes" id="UP000000304">
    <property type="component" value="Chromosome 3R"/>
</dbReference>
<dbReference type="EMBL" id="CM000364">
    <property type="protein sequence ID" value="EDX11625.1"/>
    <property type="molecule type" value="Genomic_DNA"/>
</dbReference>
<evidence type="ECO:0000313" key="1">
    <source>
        <dbReference type="EMBL" id="EDX11625.1"/>
    </source>
</evidence>
<proteinExistence type="predicted"/>
<name>B4QVK0_DROSI</name>
<sequence>MSGSKAAHRGDMAAQLISGHGCFRSYLKRFGHEDADDCPWCGGGRSETAEHVLFSCVKYARERSSLETVLGGRLNADNLVPFMLQGEAKWQAVNSFAAAITTELRREESPRIIEKKYFEKIGGVRRGWRRIKDATIKLRMLRERFATDVSSLNNALEDVFCET</sequence>
<accession>B4QVK0</accession>
<dbReference type="AlphaFoldDB" id="B4QVK0"/>
<protein>
    <submittedName>
        <fullName evidence="1">GD19667</fullName>
    </submittedName>
</protein>
<evidence type="ECO:0000313" key="2">
    <source>
        <dbReference type="Proteomes" id="UP000000304"/>
    </source>
</evidence>
<keyword evidence="2" id="KW-1185">Reference proteome</keyword>
<dbReference type="PhylomeDB" id="B4QVK0"/>
<reference evidence="1 2" key="1">
    <citation type="journal article" date="2007" name="Nature">
        <title>Evolution of genes and genomes on the Drosophila phylogeny.</title>
        <authorList>
            <consortium name="Drosophila 12 Genomes Consortium"/>
            <person name="Clark A.G."/>
            <person name="Eisen M.B."/>
            <person name="Smith D.R."/>
            <person name="Bergman C.M."/>
            <person name="Oliver B."/>
            <person name="Markow T.A."/>
            <person name="Kaufman T.C."/>
            <person name="Kellis M."/>
            <person name="Gelbart W."/>
            <person name="Iyer V.N."/>
            <person name="Pollard D.A."/>
            <person name="Sackton T.B."/>
            <person name="Larracuente A.M."/>
            <person name="Singh N.D."/>
            <person name="Abad J.P."/>
            <person name="Abt D.N."/>
            <person name="Adryan B."/>
            <person name="Aguade M."/>
            <person name="Akashi H."/>
            <person name="Anderson W.W."/>
            <person name="Aquadro C.F."/>
            <person name="Ardell D.H."/>
            <person name="Arguello R."/>
            <person name="Artieri C.G."/>
            <person name="Barbash D.A."/>
            <person name="Barker D."/>
            <person name="Barsanti P."/>
            <person name="Batterham P."/>
            <person name="Batzoglou S."/>
            <person name="Begun D."/>
            <person name="Bhutkar A."/>
            <person name="Blanco E."/>
            <person name="Bosak S.A."/>
            <person name="Bradley R.K."/>
            <person name="Brand A.D."/>
            <person name="Brent M.R."/>
            <person name="Brooks A.N."/>
            <person name="Brown R.H."/>
            <person name="Butlin R.K."/>
            <person name="Caggese C."/>
            <person name="Calvi B.R."/>
            <person name="Bernardo de Carvalho A."/>
            <person name="Caspi A."/>
            <person name="Castrezana S."/>
            <person name="Celniker S.E."/>
            <person name="Chang J.L."/>
            <person name="Chapple C."/>
            <person name="Chatterji S."/>
            <person name="Chinwalla A."/>
            <person name="Civetta A."/>
            <person name="Clifton S.W."/>
            <person name="Comeron J.M."/>
            <person name="Costello J.C."/>
            <person name="Coyne J.A."/>
            <person name="Daub J."/>
            <person name="David R.G."/>
            <person name="Delcher A.L."/>
            <person name="Delehaunty K."/>
            <person name="Do C.B."/>
            <person name="Ebling H."/>
            <person name="Edwards K."/>
            <person name="Eickbush T."/>
            <person name="Evans J.D."/>
            <person name="Filipski A."/>
            <person name="Findeiss S."/>
            <person name="Freyhult E."/>
            <person name="Fulton L."/>
            <person name="Fulton R."/>
            <person name="Garcia A.C."/>
            <person name="Gardiner A."/>
            <person name="Garfield D.A."/>
            <person name="Garvin B.E."/>
            <person name="Gibson G."/>
            <person name="Gilbert D."/>
            <person name="Gnerre S."/>
            <person name="Godfrey J."/>
            <person name="Good R."/>
            <person name="Gotea V."/>
            <person name="Gravely B."/>
            <person name="Greenberg A.J."/>
            <person name="Griffiths-Jones S."/>
            <person name="Gross S."/>
            <person name="Guigo R."/>
            <person name="Gustafson E.A."/>
            <person name="Haerty W."/>
            <person name="Hahn M.W."/>
            <person name="Halligan D.L."/>
            <person name="Halpern A.L."/>
            <person name="Halter G.M."/>
            <person name="Han M.V."/>
            <person name="Heger A."/>
            <person name="Hillier L."/>
            <person name="Hinrichs A.S."/>
            <person name="Holmes I."/>
            <person name="Hoskins R.A."/>
            <person name="Hubisz M.J."/>
            <person name="Hultmark D."/>
            <person name="Huntley M.A."/>
            <person name="Jaffe D.B."/>
            <person name="Jagadeeshan S."/>
            <person name="Jeck W.R."/>
            <person name="Johnson J."/>
            <person name="Jones C.D."/>
            <person name="Jordan W.C."/>
            <person name="Karpen G.H."/>
            <person name="Kataoka E."/>
            <person name="Keightley P.D."/>
            <person name="Kheradpour P."/>
            <person name="Kirkness E.F."/>
            <person name="Koerich L.B."/>
            <person name="Kristiansen K."/>
            <person name="Kudrna D."/>
            <person name="Kulathinal R.J."/>
            <person name="Kumar S."/>
            <person name="Kwok R."/>
            <person name="Lander E."/>
            <person name="Langley C.H."/>
            <person name="Lapoint R."/>
            <person name="Lazzaro B.P."/>
            <person name="Lee S.J."/>
            <person name="Levesque L."/>
            <person name="Li R."/>
            <person name="Lin C.F."/>
            <person name="Lin M.F."/>
            <person name="Lindblad-Toh K."/>
            <person name="Llopart A."/>
            <person name="Long M."/>
            <person name="Low L."/>
            <person name="Lozovsky E."/>
            <person name="Lu J."/>
            <person name="Luo M."/>
            <person name="Machado C.A."/>
            <person name="Makalowski W."/>
            <person name="Marzo M."/>
            <person name="Matsuda M."/>
            <person name="Matzkin L."/>
            <person name="McAllister B."/>
            <person name="McBride C.S."/>
            <person name="McKernan B."/>
            <person name="McKernan K."/>
            <person name="Mendez-Lago M."/>
            <person name="Minx P."/>
            <person name="Mollenhauer M.U."/>
            <person name="Montooth K."/>
            <person name="Mount S.M."/>
            <person name="Mu X."/>
            <person name="Myers E."/>
            <person name="Negre B."/>
            <person name="Newfeld S."/>
            <person name="Nielsen R."/>
            <person name="Noor M.A."/>
            <person name="O'Grady P."/>
            <person name="Pachter L."/>
            <person name="Papaceit M."/>
            <person name="Parisi M.J."/>
            <person name="Parisi M."/>
            <person name="Parts L."/>
            <person name="Pedersen J.S."/>
            <person name="Pesole G."/>
            <person name="Phillippy A.M."/>
            <person name="Ponting C.P."/>
            <person name="Pop M."/>
            <person name="Porcelli D."/>
            <person name="Powell J.R."/>
            <person name="Prohaska S."/>
            <person name="Pruitt K."/>
            <person name="Puig M."/>
            <person name="Quesneville H."/>
            <person name="Ram K.R."/>
            <person name="Rand D."/>
            <person name="Rasmussen M.D."/>
            <person name="Reed L.K."/>
            <person name="Reenan R."/>
            <person name="Reily A."/>
            <person name="Remington K.A."/>
            <person name="Rieger T.T."/>
            <person name="Ritchie M.G."/>
            <person name="Robin C."/>
            <person name="Rogers Y.H."/>
            <person name="Rohde C."/>
            <person name="Rozas J."/>
            <person name="Rubenfield M.J."/>
            <person name="Ruiz A."/>
            <person name="Russo S."/>
            <person name="Salzberg S.L."/>
            <person name="Sanchez-Gracia A."/>
            <person name="Saranga D.J."/>
            <person name="Sato H."/>
            <person name="Schaeffer S.W."/>
            <person name="Schatz M.C."/>
            <person name="Schlenke T."/>
            <person name="Schwartz R."/>
            <person name="Segarra C."/>
            <person name="Singh R.S."/>
            <person name="Sirot L."/>
            <person name="Sirota M."/>
            <person name="Sisneros N.B."/>
            <person name="Smith C.D."/>
            <person name="Smith T.F."/>
            <person name="Spieth J."/>
            <person name="Stage D.E."/>
            <person name="Stark A."/>
            <person name="Stephan W."/>
            <person name="Strausberg R.L."/>
            <person name="Strempel S."/>
            <person name="Sturgill D."/>
            <person name="Sutton G."/>
            <person name="Sutton G.G."/>
            <person name="Tao W."/>
            <person name="Teichmann S."/>
            <person name="Tobari Y.N."/>
            <person name="Tomimura Y."/>
            <person name="Tsolas J.M."/>
            <person name="Valente V.L."/>
            <person name="Venter E."/>
            <person name="Venter J.C."/>
            <person name="Vicario S."/>
            <person name="Vieira F.G."/>
            <person name="Vilella A.J."/>
            <person name="Villasante A."/>
            <person name="Walenz B."/>
            <person name="Wang J."/>
            <person name="Wasserman M."/>
            <person name="Watts T."/>
            <person name="Wilson D."/>
            <person name="Wilson R.K."/>
            <person name="Wing R.A."/>
            <person name="Wolfner M.F."/>
            <person name="Wong A."/>
            <person name="Wong G.K."/>
            <person name="Wu C.I."/>
            <person name="Wu G."/>
            <person name="Yamamoto D."/>
            <person name="Yang H.P."/>
            <person name="Yang S.P."/>
            <person name="Yorke J.A."/>
            <person name="Yoshida K."/>
            <person name="Zdobnov E."/>
            <person name="Zhang P."/>
            <person name="Zhang Y."/>
            <person name="Zimin A.V."/>
            <person name="Baldwin J."/>
            <person name="Abdouelleil A."/>
            <person name="Abdulkadir J."/>
            <person name="Abebe A."/>
            <person name="Abera B."/>
            <person name="Abreu J."/>
            <person name="Acer S.C."/>
            <person name="Aftuck L."/>
            <person name="Alexander A."/>
            <person name="An P."/>
            <person name="Anderson E."/>
            <person name="Anderson S."/>
            <person name="Arachi H."/>
            <person name="Azer M."/>
            <person name="Bachantsang P."/>
            <person name="Barry A."/>
            <person name="Bayul T."/>
            <person name="Berlin A."/>
            <person name="Bessette D."/>
            <person name="Bloom T."/>
            <person name="Blye J."/>
            <person name="Boguslavskiy L."/>
            <person name="Bonnet C."/>
            <person name="Boukhgalter B."/>
            <person name="Bourzgui I."/>
            <person name="Brown A."/>
            <person name="Cahill P."/>
            <person name="Channer S."/>
            <person name="Cheshatsang Y."/>
            <person name="Chuda L."/>
            <person name="Citroen M."/>
            <person name="Collymore A."/>
            <person name="Cooke P."/>
            <person name="Costello M."/>
            <person name="D'Aco K."/>
            <person name="Daza R."/>
            <person name="De Haan G."/>
            <person name="DeGray S."/>
            <person name="DeMaso C."/>
            <person name="Dhargay N."/>
            <person name="Dooley K."/>
            <person name="Dooley E."/>
            <person name="Doricent M."/>
            <person name="Dorje P."/>
            <person name="Dorjee K."/>
            <person name="Dupes A."/>
            <person name="Elong R."/>
            <person name="Falk J."/>
            <person name="Farina A."/>
            <person name="Faro S."/>
            <person name="Ferguson D."/>
            <person name="Fisher S."/>
            <person name="Foley C.D."/>
            <person name="Franke A."/>
            <person name="Friedrich D."/>
            <person name="Gadbois L."/>
            <person name="Gearin G."/>
            <person name="Gearin C.R."/>
            <person name="Giannoukos G."/>
            <person name="Goode T."/>
            <person name="Graham J."/>
            <person name="Grandbois E."/>
            <person name="Grewal S."/>
            <person name="Gyaltsen K."/>
            <person name="Hafez N."/>
            <person name="Hagos B."/>
            <person name="Hall J."/>
            <person name="Henson C."/>
            <person name="Hollinger A."/>
            <person name="Honan T."/>
            <person name="Huard M.D."/>
            <person name="Hughes L."/>
            <person name="Hurhula B."/>
            <person name="Husby M.E."/>
            <person name="Kamat A."/>
            <person name="Kanga B."/>
            <person name="Kashin S."/>
            <person name="Khazanovich D."/>
            <person name="Kisner P."/>
            <person name="Lance K."/>
            <person name="Lara M."/>
            <person name="Lee W."/>
            <person name="Lennon N."/>
            <person name="Letendre F."/>
            <person name="LeVine R."/>
            <person name="Lipovsky A."/>
            <person name="Liu X."/>
            <person name="Liu J."/>
            <person name="Liu S."/>
            <person name="Lokyitsang T."/>
            <person name="Lokyitsang Y."/>
            <person name="Lubonja R."/>
            <person name="Lui A."/>
            <person name="MacDonald P."/>
            <person name="Magnisalis V."/>
            <person name="Maru K."/>
            <person name="Matthews C."/>
            <person name="McCusker W."/>
            <person name="McDonough S."/>
            <person name="Mehta T."/>
            <person name="Meldrim J."/>
            <person name="Meneus L."/>
            <person name="Mihai O."/>
            <person name="Mihalev A."/>
            <person name="Mihova T."/>
            <person name="Mittelman R."/>
            <person name="Mlenga V."/>
            <person name="Montmayeur A."/>
            <person name="Mulrain L."/>
            <person name="Navidi A."/>
            <person name="Naylor J."/>
            <person name="Negash T."/>
            <person name="Nguyen T."/>
            <person name="Nguyen N."/>
            <person name="Nicol R."/>
            <person name="Norbu C."/>
            <person name="Norbu N."/>
            <person name="Novod N."/>
            <person name="O'Neill B."/>
            <person name="Osman S."/>
            <person name="Markiewicz E."/>
            <person name="Oyono O.L."/>
            <person name="Patti C."/>
            <person name="Phunkhang P."/>
            <person name="Pierre F."/>
            <person name="Priest M."/>
            <person name="Raghuraman S."/>
            <person name="Rege F."/>
            <person name="Reyes R."/>
            <person name="Rise C."/>
            <person name="Rogov P."/>
            <person name="Ross K."/>
            <person name="Ryan E."/>
            <person name="Settipalli S."/>
            <person name="Shea T."/>
            <person name="Sherpa N."/>
            <person name="Shi L."/>
            <person name="Shih D."/>
            <person name="Sparrow T."/>
            <person name="Spaulding J."/>
            <person name="Stalker J."/>
            <person name="Stange-Thomann N."/>
            <person name="Stavropoulos S."/>
            <person name="Stone C."/>
            <person name="Strader C."/>
            <person name="Tesfaye S."/>
            <person name="Thomson T."/>
            <person name="Thoulutsang Y."/>
            <person name="Thoulutsang D."/>
            <person name="Topham K."/>
            <person name="Topping I."/>
            <person name="Tsamla T."/>
            <person name="Vassiliev H."/>
            <person name="Vo A."/>
            <person name="Wangchuk T."/>
            <person name="Wangdi T."/>
            <person name="Weiand M."/>
            <person name="Wilkinson J."/>
            <person name="Wilson A."/>
            <person name="Yadav S."/>
            <person name="Young G."/>
            <person name="Yu Q."/>
            <person name="Zembek L."/>
            <person name="Zhong D."/>
            <person name="Zimmer A."/>
            <person name="Zwirko Z."/>
            <person name="Jaffe D.B."/>
            <person name="Alvarez P."/>
            <person name="Brockman W."/>
            <person name="Butler J."/>
            <person name="Chin C."/>
            <person name="Gnerre S."/>
            <person name="Grabherr M."/>
            <person name="Kleber M."/>
            <person name="Mauceli E."/>
            <person name="MacCallum I."/>
        </authorList>
    </citation>
    <scope>NUCLEOTIDE SEQUENCE [LARGE SCALE GENOMIC DNA]</scope>
    <source>
        <strain evidence="2">white501</strain>
    </source>
</reference>